<dbReference type="Gene3D" id="2.60.40.1890">
    <property type="entry name" value="PCu(A)C copper chaperone"/>
    <property type="match status" value="1"/>
</dbReference>
<feature type="chain" id="PRO_5032418507" evidence="1">
    <location>
        <begin position="24"/>
        <end position="170"/>
    </location>
</feature>
<keyword evidence="1" id="KW-0732">Signal</keyword>
<dbReference type="Pfam" id="PF04314">
    <property type="entry name" value="PCuAC"/>
    <property type="match status" value="1"/>
</dbReference>
<feature type="signal peptide" evidence="1">
    <location>
        <begin position="1"/>
        <end position="23"/>
    </location>
</feature>
<protein>
    <submittedName>
        <fullName evidence="2">Copper chaperone PCu(A)C</fullName>
    </submittedName>
</protein>
<sequence>MNRCTIVTALGITALLVAGPAMAGKAADDVTVSGAYARAVPPGQPNSAAFMTLTNGSATDHVLLDAESPVAKVVELHTHLKKDGMMQMRRVDSIDLPAGKETRLQPGGYHVMLIGLKQQLMPEQQVAITLVFKDGSRTTVTAPVKKLQMKMMKQGGGMNMQHGQGGMMMK</sequence>
<dbReference type="PANTHER" id="PTHR36302">
    <property type="entry name" value="BLR7088 PROTEIN"/>
    <property type="match status" value="1"/>
</dbReference>
<dbReference type="EMBL" id="DRKP01000066">
    <property type="protein sequence ID" value="HEB95968.1"/>
    <property type="molecule type" value="Genomic_DNA"/>
</dbReference>
<dbReference type="SUPFAM" id="SSF110087">
    <property type="entry name" value="DR1885-like metal-binding protein"/>
    <property type="match status" value="1"/>
</dbReference>
<reference evidence="2" key="1">
    <citation type="journal article" date="2020" name="mSystems">
        <title>Genome- and Community-Level Interaction Insights into Carbon Utilization and Element Cycling Functions of Hydrothermarchaeota in Hydrothermal Sediment.</title>
        <authorList>
            <person name="Zhou Z."/>
            <person name="Liu Y."/>
            <person name="Xu W."/>
            <person name="Pan J."/>
            <person name="Luo Z.H."/>
            <person name="Li M."/>
        </authorList>
    </citation>
    <scope>NUCLEOTIDE SEQUENCE [LARGE SCALE GENOMIC DNA]</scope>
    <source>
        <strain evidence="2">HyVt-443</strain>
    </source>
</reference>
<dbReference type="Proteomes" id="UP000886251">
    <property type="component" value="Unassembled WGS sequence"/>
</dbReference>
<proteinExistence type="predicted"/>
<evidence type="ECO:0000313" key="2">
    <source>
        <dbReference type="EMBL" id="HEB95968.1"/>
    </source>
</evidence>
<dbReference type="InterPro" id="IPR036182">
    <property type="entry name" value="PCuAC_sf"/>
</dbReference>
<organism evidence="2">
    <name type="scientific">Sedimenticola thiotaurini</name>
    <dbReference type="NCBI Taxonomy" id="1543721"/>
    <lineage>
        <taxon>Bacteria</taxon>
        <taxon>Pseudomonadati</taxon>
        <taxon>Pseudomonadota</taxon>
        <taxon>Gammaproteobacteria</taxon>
        <taxon>Chromatiales</taxon>
        <taxon>Sedimenticolaceae</taxon>
        <taxon>Sedimenticola</taxon>
    </lineage>
</organism>
<gene>
    <name evidence="2" type="ORF">ENI96_06005</name>
</gene>
<comment type="caution">
    <text evidence="2">The sequence shown here is derived from an EMBL/GenBank/DDBJ whole genome shotgun (WGS) entry which is preliminary data.</text>
</comment>
<accession>A0A831RM41</accession>
<dbReference type="InterPro" id="IPR058248">
    <property type="entry name" value="Lxx211020-like"/>
</dbReference>
<dbReference type="InterPro" id="IPR007410">
    <property type="entry name" value="LpqE-like"/>
</dbReference>
<dbReference type="AlphaFoldDB" id="A0A831RM41"/>
<name>A0A831RM41_9GAMM</name>
<evidence type="ECO:0000256" key="1">
    <source>
        <dbReference type="SAM" id="SignalP"/>
    </source>
</evidence>
<dbReference type="PANTHER" id="PTHR36302:SF1">
    <property type="entry name" value="COPPER CHAPERONE PCU(A)C"/>
    <property type="match status" value="1"/>
</dbReference>